<sequence>MDISAATALVTAANRAFGRAVASESSPTT</sequence>
<accession>A0A4Q8B8Q2</accession>
<evidence type="ECO:0000313" key="2">
    <source>
        <dbReference type="Proteomes" id="UP000294114"/>
    </source>
</evidence>
<reference evidence="1 2" key="1">
    <citation type="submission" date="2019-02" db="EMBL/GenBank/DDBJ databases">
        <title>Sequencing the genomes of 1000 actinobacteria strains.</title>
        <authorList>
            <person name="Klenk H.-P."/>
        </authorList>
    </citation>
    <scope>NUCLEOTIDE SEQUENCE [LARGE SCALE GENOMIC DNA]</scope>
    <source>
        <strain evidence="1 2">DSM 45612</strain>
    </source>
</reference>
<dbReference type="EMBL" id="SHLD01000001">
    <property type="protein sequence ID" value="RZU73551.1"/>
    <property type="molecule type" value="Genomic_DNA"/>
</dbReference>
<name>A0A4Q8B8Q2_9ACTN</name>
<organism evidence="1 2">
    <name type="scientific">Micromonospora kangleipakensis</name>
    <dbReference type="NCBI Taxonomy" id="1077942"/>
    <lineage>
        <taxon>Bacteria</taxon>
        <taxon>Bacillati</taxon>
        <taxon>Actinomycetota</taxon>
        <taxon>Actinomycetes</taxon>
        <taxon>Micromonosporales</taxon>
        <taxon>Micromonosporaceae</taxon>
        <taxon>Micromonospora</taxon>
    </lineage>
</organism>
<proteinExistence type="predicted"/>
<protein>
    <submittedName>
        <fullName evidence="1">Uncharacterized protein</fullName>
    </submittedName>
</protein>
<comment type="caution">
    <text evidence="1">The sequence shown here is derived from an EMBL/GenBank/DDBJ whole genome shotgun (WGS) entry which is preliminary data.</text>
</comment>
<dbReference type="Proteomes" id="UP000294114">
    <property type="component" value="Unassembled WGS sequence"/>
</dbReference>
<gene>
    <name evidence="1" type="ORF">EV384_1958</name>
</gene>
<evidence type="ECO:0000313" key="1">
    <source>
        <dbReference type="EMBL" id="RZU73551.1"/>
    </source>
</evidence>
<dbReference type="AlphaFoldDB" id="A0A4Q8B8Q2"/>
<keyword evidence="2" id="KW-1185">Reference proteome</keyword>